<organism evidence="1 2">
    <name type="scientific">Streptomyces thermocoprophilus</name>
    <dbReference type="NCBI Taxonomy" id="78356"/>
    <lineage>
        <taxon>Bacteria</taxon>
        <taxon>Bacillati</taxon>
        <taxon>Actinomycetota</taxon>
        <taxon>Actinomycetes</taxon>
        <taxon>Kitasatosporales</taxon>
        <taxon>Streptomycetaceae</taxon>
        <taxon>Streptomyces</taxon>
    </lineage>
</organism>
<accession>A0ABV5VM10</accession>
<proteinExistence type="predicted"/>
<protein>
    <submittedName>
        <fullName evidence="1">Uncharacterized protein</fullName>
    </submittedName>
</protein>
<name>A0ABV5VM10_9ACTN</name>
<evidence type="ECO:0000313" key="1">
    <source>
        <dbReference type="EMBL" id="MFB9738850.1"/>
    </source>
</evidence>
<gene>
    <name evidence="1" type="ORF">ACFFRO_27620</name>
</gene>
<dbReference type="EMBL" id="JBHMAR010000060">
    <property type="protein sequence ID" value="MFB9738850.1"/>
    <property type="molecule type" value="Genomic_DNA"/>
</dbReference>
<dbReference type="RefSeq" id="WP_385860107.1">
    <property type="nucleotide sequence ID" value="NZ_JBHMAR010000060.1"/>
</dbReference>
<dbReference type="Proteomes" id="UP001589703">
    <property type="component" value="Unassembled WGS sequence"/>
</dbReference>
<keyword evidence="2" id="KW-1185">Reference proteome</keyword>
<evidence type="ECO:0000313" key="2">
    <source>
        <dbReference type="Proteomes" id="UP001589703"/>
    </source>
</evidence>
<comment type="caution">
    <text evidence="1">The sequence shown here is derived from an EMBL/GenBank/DDBJ whole genome shotgun (WGS) entry which is preliminary data.</text>
</comment>
<sequence length="110" mass="11595">MSSVRARVWRFTVEKGSAGAKAVQAVEIGQGPLPVSLAALVNINALACDLRKAVDQRVRDHEISLLLSYVTNSSGGALGVDCSALDSSSGHIRRFVSECTGLGSVSWIRP</sequence>
<reference evidence="1 2" key="1">
    <citation type="submission" date="2024-09" db="EMBL/GenBank/DDBJ databases">
        <authorList>
            <person name="Sun Q."/>
            <person name="Mori K."/>
        </authorList>
    </citation>
    <scope>NUCLEOTIDE SEQUENCE [LARGE SCALE GENOMIC DNA]</scope>
    <source>
        <strain evidence="1 2">JCM 10918</strain>
    </source>
</reference>